<organism evidence="7 8">
    <name type="scientific">Ktedonospora formicarum</name>
    <dbReference type="NCBI Taxonomy" id="2778364"/>
    <lineage>
        <taxon>Bacteria</taxon>
        <taxon>Bacillati</taxon>
        <taxon>Chloroflexota</taxon>
        <taxon>Ktedonobacteria</taxon>
        <taxon>Ktedonobacterales</taxon>
        <taxon>Ktedonobacteraceae</taxon>
        <taxon>Ktedonospora</taxon>
    </lineage>
</organism>
<dbReference type="Pfam" id="PF06779">
    <property type="entry name" value="MFS_4"/>
    <property type="match status" value="1"/>
</dbReference>
<evidence type="ECO:0000256" key="5">
    <source>
        <dbReference type="SAM" id="Phobius"/>
    </source>
</evidence>
<dbReference type="InterPro" id="IPR036259">
    <property type="entry name" value="MFS_trans_sf"/>
</dbReference>
<feature type="domain" description="Major facilitator superfamily (MFS) profile" evidence="6">
    <location>
        <begin position="26"/>
        <end position="290"/>
    </location>
</feature>
<dbReference type="PANTHER" id="PTHR23537">
    <property type="match status" value="1"/>
</dbReference>
<evidence type="ECO:0000313" key="8">
    <source>
        <dbReference type="Proteomes" id="UP000612362"/>
    </source>
</evidence>
<feature type="transmembrane region" description="Helical" evidence="5">
    <location>
        <begin position="122"/>
        <end position="142"/>
    </location>
</feature>
<feature type="transmembrane region" description="Helical" evidence="5">
    <location>
        <begin position="180"/>
        <end position="201"/>
    </location>
</feature>
<dbReference type="Gene3D" id="1.20.1250.20">
    <property type="entry name" value="MFS general substrate transporter like domains"/>
    <property type="match status" value="1"/>
</dbReference>
<evidence type="ECO:0000313" key="7">
    <source>
        <dbReference type="EMBL" id="GHO42035.1"/>
    </source>
</evidence>
<comment type="caution">
    <text evidence="7">The sequence shown here is derived from an EMBL/GenBank/DDBJ whole genome shotgun (WGS) entry which is preliminary data.</text>
</comment>
<gene>
    <name evidence="7" type="ORF">KSX_01980</name>
</gene>
<dbReference type="GO" id="GO:0005886">
    <property type="term" value="C:plasma membrane"/>
    <property type="evidence" value="ECO:0007669"/>
    <property type="project" value="UniProtKB-SubCell"/>
</dbReference>
<dbReference type="PANTHER" id="PTHR23537:SF1">
    <property type="entry name" value="SUGAR TRANSPORTER"/>
    <property type="match status" value="1"/>
</dbReference>
<dbReference type="InterPro" id="IPR010645">
    <property type="entry name" value="MFS_4"/>
</dbReference>
<keyword evidence="4 5" id="KW-0472">Membrane</keyword>
<keyword evidence="3 5" id="KW-1133">Transmembrane helix</keyword>
<dbReference type="InterPro" id="IPR020846">
    <property type="entry name" value="MFS_dom"/>
</dbReference>
<dbReference type="EMBL" id="BNJF01000001">
    <property type="protein sequence ID" value="GHO42035.1"/>
    <property type="molecule type" value="Genomic_DNA"/>
</dbReference>
<accession>A0A8J3MR83</accession>
<evidence type="ECO:0000256" key="2">
    <source>
        <dbReference type="ARBA" id="ARBA00022692"/>
    </source>
</evidence>
<keyword evidence="8" id="KW-1185">Reference proteome</keyword>
<comment type="subcellular location">
    <subcellularLocation>
        <location evidence="1">Cell membrane</location>
        <topology evidence="1">Multi-pass membrane protein</topology>
    </subcellularLocation>
</comment>
<evidence type="ECO:0000259" key="6">
    <source>
        <dbReference type="PROSITE" id="PS50850"/>
    </source>
</evidence>
<sequence length="290" mass="31432">MYNGLGRLGKAKPHQKISVQRTSPLIWWAACSFAAILGFSRLSYGLLLPALRTDLGGSYSAYGILGTMNFVGYLFGTLTLPFLLAQVWQRLALNLIASCAMSVTLFASGWSFTLWQLGVWRFLNGFFAAFATVLTLALTLECIPAQKRGKASGLIWAGGAIGIVLSGLIAPFILNAGNTAGWRIVWMGMGMVGVVTAIGFARTRATFSSFSASPASTQESSSARLSPQPLWVMLRPLFQPHRLLFLTLSYCSFGCGYIIYFTFFIALLEQQGVSVLNAGFVWAGLVLLVH</sequence>
<protein>
    <recommendedName>
        <fullName evidence="6">Major facilitator superfamily (MFS) profile domain-containing protein</fullName>
    </recommendedName>
</protein>
<evidence type="ECO:0000256" key="4">
    <source>
        <dbReference type="ARBA" id="ARBA00023136"/>
    </source>
</evidence>
<feature type="transmembrane region" description="Helical" evidence="5">
    <location>
        <begin position="59"/>
        <end position="84"/>
    </location>
</feature>
<name>A0A8J3MR83_9CHLR</name>
<feature type="transmembrane region" description="Helical" evidence="5">
    <location>
        <begin position="154"/>
        <end position="174"/>
    </location>
</feature>
<dbReference type="GO" id="GO:0022857">
    <property type="term" value="F:transmembrane transporter activity"/>
    <property type="evidence" value="ECO:0007669"/>
    <property type="project" value="InterPro"/>
</dbReference>
<dbReference type="SUPFAM" id="SSF103473">
    <property type="entry name" value="MFS general substrate transporter"/>
    <property type="match status" value="1"/>
</dbReference>
<evidence type="ECO:0000256" key="3">
    <source>
        <dbReference type="ARBA" id="ARBA00022989"/>
    </source>
</evidence>
<feature type="transmembrane region" description="Helical" evidence="5">
    <location>
        <begin position="243"/>
        <end position="266"/>
    </location>
</feature>
<dbReference type="AlphaFoldDB" id="A0A8J3MR83"/>
<dbReference type="Proteomes" id="UP000612362">
    <property type="component" value="Unassembled WGS sequence"/>
</dbReference>
<keyword evidence="2 5" id="KW-0812">Transmembrane</keyword>
<feature type="transmembrane region" description="Helical" evidence="5">
    <location>
        <begin position="91"/>
        <end position="110"/>
    </location>
</feature>
<reference evidence="7" key="1">
    <citation type="submission" date="2020-10" db="EMBL/GenBank/DDBJ databases">
        <title>Taxonomic study of unclassified bacteria belonging to the class Ktedonobacteria.</title>
        <authorList>
            <person name="Yabe S."/>
            <person name="Wang C.M."/>
            <person name="Zheng Y."/>
            <person name="Sakai Y."/>
            <person name="Cavaletti L."/>
            <person name="Monciardini P."/>
            <person name="Donadio S."/>
        </authorList>
    </citation>
    <scope>NUCLEOTIDE SEQUENCE</scope>
    <source>
        <strain evidence="7">SOSP1-1</strain>
    </source>
</reference>
<feature type="transmembrane region" description="Helical" evidence="5">
    <location>
        <begin position="25"/>
        <end position="47"/>
    </location>
</feature>
<feature type="transmembrane region" description="Helical" evidence="5">
    <location>
        <begin position="272"/>
        <end position="289"/>
    </location>
</feature>
<evidence type="ECO:0000256" key="1">
    <source>
        <dbReference type="ARBA" id="ARBA00004651"/>
    </source>
</evidence>
<dbReference type="PROSITE" id="PS50850">
    <property type="entry name" value="MFS"/>
    <property type="match status" value="1"/>
</dbReference>
<proteinExistence type="predicted"/>